<proteinExistence type="predicted"/>
<accession>A0A7W4IHE8</accession>
<keyword evidence="2 4" id="KW-0238">DNA-binding</keyword>
<dbReference type="InterPro" id="IPR011010">
    <property type="entry name" value="DNA_brk_join_enz"/>
</dbReference>
<comment type="caution">
    <text evidence="7">The sequence shown here is derived from an EMBL/GenBank/DDBJ whole genome shotgun (WGS) entry which is preliminary data.</text>
</comment>
<protein>
    <submittedName>
        <fullName evidence="7">Tyrosine-type recombinase/integrase</fullName>
    </submittedName>
</protein>
<feature type="domain" description="Tyr recombinase" evidence="5">
    <location>
        <begin position="132"/>
        <end position="330"/>
    </location>
</feature>
<gene>
    <name evidence="7" type="ORF">HLH48_22430</name>
</gene>
<dbReference type="InterPro" id="IPR044068">
    <property type="entry name" value="CB"/>
</dbReference>
<sequence>MQESRGSGPVSTAAGPSELAVPSVLARAALDKGAAYASQAHATATLRAYRADWQDFRDWCLARAFTPLPAAPAVIGAYLAEQAECRAANTVRRRVSAIGMAHRYAGLPWDPAHPAIRDPLRGALKVHGRPAVPAIALTVAMLRDLVATCDLSPRGRRDRALLLIGFAGAFRRSELVSLRIEAVIEREHGLVITLPRSKTDQQGSGAEIGLAPGQHAETCPVRALRLWRNLFRDGSGPLFRRVLRGGELTAEPLVPSRVSRILVGRARQAGLPEEVVAALSAHALRVGFITEAYQHGVPDADIMAHTRHRDLRTMRGYVRRAGLVTESPTARLGL</sequence>
<evidence type="ECO:0000256" key="1">
    <source>
        <dbReference type="ARBA" id="ARBA00022908"/>
    </source>
</evidence>
<keyword evidence="3" id="KW-0233">DNA recombination</keyword>
<keyword evidence="1" id="KW-0229">DNA integration</keyword>
<dbReference type="Proteomes" id="UP000589085">
    <property type="component" value="Unassembled WGS sequence"/>
</dbReference>
<dbReference type="GO" id="GO:0003677">
    <property type="term" value="F:DNA binding"/>
    <property type="evidence" value="ECO:0007669"/>
    <property type="project" value="UniProtKB-UniRule"/>
</dbReference>
<dbReference type="GO" id="GO:0006310">
    <property type="term" value="P:DNA recombination"/>
    <property type="evidence" value="ECO:0007669"/>
    <property type="project" value="UniProtKB-KW"/>
</dbReference>
<dbReference type="PROSITE" id="PS51898">
    <property type="entry name" value="TYR_RECOMBINASE"/>
    <property type="match status" value="1"/>
</dbReference>
<reference evidence="7 8" key="1">
    <citation type="submission" date="2020-04" db="EMBL/GenBank/DDBJ databases">
        <title>Description of novel Gluconacetobacter.</title>
        <authorList>
            <person name="Sombolestani A."/>
        </authorList>
    </citation>
    <scope>NUCLEOTIDE SEQUENCE [LARGE SCALE GENOMIC DNA]</scope>
    <source>
        <strain evidence="7 8">LMG 19747</strain>
    </source>
</reference>
<dbReference type="InterPro" id="IPR010998">
    <property type="entry name" value="Integrase_recombinase_N"/>
</dbReference>
<evidence type="ECO:0000313" key="8">
    <source>
        <dbReference type="Proteomes" id="UP000589085"/>
    </source>
</evidence>
<evidence type="ECO:0000256" key="2">
    <source>
        <dbReference type="ARBA" id="ARBA00023125"/>
    </source>
</evidence>
<dbReference type="InterPro" id="IPR002104">
    <property type="entry name" value="Integrase_catalytic"/>
</dbReference>
<dbReference type="SUPFAM" id="SSF47823">
    <property type="entry name" value="lambda integrase-like, N-terminal domain"/>
    <property type="match status" value="1"/>
</dbReference>
<evidence type="ECO:0000259" key="6">
    <source>
        <dbReference type="PROSITE" id="PS51900"/>
    </source>
</evidence>
<dbReference type="RefSeq" id="WP_182999658.1">
    <property type="nucleotide sequence ID" value="NZ_JABEQJ010000065.1"/>
</dbReference>
<feature type="domain" description="Core-binding (CB)" evidence="6">
    <location>
        <begin position="23"/>
        <end position="106"/>
    </location>
</feature>
<dbReference type="PANTHER" id="PTHR34605:SF4">
    <property type="entry name" value="DNA ADENINE METHYLTRANSFERASE"/>
    <property type="match status" value="1"/>
</dbReference>
<dbReference type="InterPro" id="IPR013762">
    <property type="entry name" value="Integrase-like_cat_sf"/>
</dbReference>
<dbReference type="GO" id="GO:0015074">
    <property type="term" value="P:DNA integration"/>
    <property type="evidence" value="ECO:0007669"/>
    <property type="project" value="UniProtKB-KW"/>
</dbReference>
<dbReference type="Gene3D" id="1.10.150.130">
    <property type="match status" value="1"/>
</dbReference>
<evidence type="ECO:0000256" key="3">
    <source>
        <dbReference type="ARBA" id="ARBA00023172"/>
    </source>
</evidence>
<organism evidence="7 8">
    <name type="scientific">Gluconacetobacter sacchari</name>
    <dbReference type="NCBI Taxonomy" id="92759"/>
    <lineage>
        <taxon>Bacteria</taxon>
        <taxon>Pseudomonadati</taxon>
        <taxon>Pseudomonadota</taxon>
        <taxon>Alphaproteobacteria</taxon>
        <taxon>Acetobacterales</taxon>
        <taxon>Acetobacteraceae</taxon>
        <taxon>Gluconacetobacter</taxon>
    </lineage>
</organism>
<dbReference type="InterPro" id="IPR052925">
    <property type="entry name" value="Phage_Integrase-like_Recomb"/>
</dbReference>
<evidence type="ECO:0000259" key="5">
    <source>
        <dbReference type="PROSITE" id="PS51898"/>
    </source>
</evidence>
<evidence type="ECO:0000256" key="4">
    <source>
        <dbReference type="PROSITE-ProRule" id="PRU01248"/>
    </source>
</evidence>
<evidence type="ECO:0000313" key="7">
    <source>
        <dbReference type="EMBL" id="MBB2162847.1"/>
    </source>
</evidence>
<dbReference type="CDD" id="cd00799">
    <property type="entry name" value="INT_Cre_C"/>
    <property type="match status" value="1"/>
</dbReference>
<dbReference type="PANTHER" id="PTHR34605">
    <property type="entry name" value="PHAGE_INTEGRASE DOMAIN-CONTAINING PROTEIN"/>
    <property type="match status" value="1"/>
</dbReference>
<dbReference type="AlphaFoldDB" id="A0A7W4IHE8"/>
<name>A0A7W4IHE8_9PROT</name>
<dbReference type="Gene3D" id="1.10.443.10">
    <property type="entry name" value="Intergrase catalytic core"/>
    <property type="match status" value="1"/>
</dbReference>
<dbReference type="SUPFAM" id="SSF56349">
    <property type="entry name" value="DNA breaking-rejoining enzymes"/>
    <property type="match status" value="1"/>
</dbReference>
<dbReference type="PROSITE" id="PS51900">
    <property type="entry name" value="CB"/>
    <property type="match status" value="1"/>
</dbReference>
<dbReference type="Pfam" id="PF00589">
    <property type="entry name" value="Phage_integrase"/>
    <property type="match status" value="1"/>
</dbReference>
<dbReference type="EMBL" id="JABEQJ010000065">
    <property type="protein sequence ID" value="MBB2162847.1"/>
    <property type="molecule type" value="Genomic_DNA"/>
</dbReference>